<dbReference type="InterPro" id="IPR036188">
    <property type="entry name" value="FAD/NAD-bd_sf"/>
</dbReference>
<feature type="region of interest" description="Disordered" evidence="1">
    <location>
        <begin position="310"/>
        <end position="441"/>
    </location>
</feature>
<evidence type="ECO:0000313" key="5">
    <source>
        <dbReference type="EMBL" id="KAJ8045272.1"/>
    </source>
</evidence>
<keyword evidence="5" id="KW-0969">Cilium</keyword>
<dbReference type="Pfam" id="PF23150">
    <property type="entry name" value="CFAP61_dimer"/>
    <property type="match status" value="1"/>
</dbReference>
<keyword evidence="2" id="KW-0472">Membrane</keyword>
<accession>A0A9Q1CH80</accession>
<dbReference type="Proteomes" id="UP001152320">
    <property type="component" value="Chromosome 3"/>
</dbReference>
<reference evidence="5" key="1">
    <citation type="submission" date="2021-10" db="EMBL/GenBank/DDBJ databases">
        <title>Tropical sea cucumber genome reveals ecological adaptation and Cuvierian tubules defense mechanism.</title>
        <authorList>
            <person name="Chen T."/>
        </authorList>
    </citation>
    <scope>NUCLEOTIDE SEQUENCE</scope>
    <source>
        <strain evidence="5">Nanhai2018</strain>
        <tissue evidence="5">Muscle</tissue>
    </source>
</reference>
<proteinExistence type="predicted"/>
<feature type="compositionally biased region" description="Basic and acidic residues" evidence="1">
    <location>
        <begin position="328"/>
        <end position="340"/>
    </location>
</feature>
<evidence type="ECO:0000313" key="6">
    <source>
        <dbReference type="Proteomes" id="UP001152320"/>
    </source>
</evidence>
<dbReference type="InterPro" id="IPR056299">
    <property type="entry name" value="CFAP61_dimer"/>
</dbReference>
<gene>
    <name evidence="5" type="ORF">HOLleu_08249</name>
</gene>
<dbReference type="InterPro" id="IPR016181">
    <property type="entry name" value="Acyl_CoA_acyltransferase"/>
</dbReference>
<organism evidence="5 6">
    <name type="scientific">Holothuria leucospilota</name>
    <name type="common">Black long sea cucumber</name>
    <name type="synonym">Mertensiothuria leucospilota</name>
    <dbReference type="NCBI Taxonomy" id="206669"/>
    <lineage>
        <taxon>Eukaryota</taxon>
        <taxon>Metazoa</taxon>
        <taxon>Echinodermata</taxon>
        <taxon>Eleutherozoa</taxon>
        <taxon>Echinozoa</taxon>
        <taxon>Holothuroidea</taxon>
        <taxon>Aspidochirotacea</taxon>
        <taxon>Aspidochirotida</taxon>
        <taxon>Holothuriidae</taxon>
        <taxon>Holothuria</taxon>
    </lineage>
</organism>
<dbReference type="PANTHER" id="PTHR21178:SF8">
    <property type="entry name" value="CILIA- AND FLAGELLA-ASSOCIATED PROTEIN 61"/>
    <property type="match status" value="1"/>
</dbReference>
<dbReference type="InterPro" id="IPR038884">
    <property type="entry name" value="CFAP61"/>
</dbReference>
<keyword evidence="5" id="KW-0282">Flagellum</keyword>
<feature type="domain" description="CFAP61 dimerisation" evidence="4">
    <location>
        <begin position="1091"/>
        <end position="1211"/>
    </location>
</feature>
<dbReference type="Pfam" id="PF16092">
    <property type="entry name" value="CFAP61_N"/>
    <property type="match status" value="1"/>
</dbReference>
<dbReference type="EMBL" id="JAIZAY010000003">
    <property type="protein sequence ID" value="KAJ8045272.1"/>
    <property type="molecule type" value="Genomic_DNA"/>
</dbReference>
<feature type="compositionally biased region" description="Low complexity" evidence="1">
    <location>
        <begin position="408"/>
        <end position="421"/>
    </location>
</feature>
<feature type="transmembrane region" description="Helical" evidence="2">
    <location>
        <begin position="27"/>
        <end position="49"/>
    </location>
</feature>
<comment type="caution">
    <text evidence="5">The sequence shown here is derived from an EMBL/GenBank/DDBJ whole genome shotgun (WGS) entry which is preliminary data.</text>
</comment>
<dbReference type="Gene3D" id="3.50.50.60">
    <property type="entry name" value="FAD/NAD(P)-binding domain"/>
    <property type="match status" value="1"/>
</dbReference>
<dbReference type="SUPFAM" id="SSF55729">
    <property type="entry name" value="Acyl-CoA N-acyltransferases (Nat)"/>
    <property type="match status" value="1"/>
</dbReference>
<name>A0A9Q1CH80_HOLLE</name>
<protein>
    <submittedName>
        <fullName evidence="5">Cilia- and flagella-associated protein 61</fullName>
    </submittedName>
</protein>
<sequence length="1297" mass="146148">MKSANGSTSRSDVCTLIWCRMLQKRTLVYWLLEESSFVVLLVCFAEGIMTTVLQSANGPQEVINARRTESLDAPHILKLVNSATKTQFGLVNVVNIIEKAVLAVTLNSDKGEILAHAAFFDYPNLPSVDQGKWEEWLSSTYQMDKCTPLNSQFLHYFVAKKAFSQGSAKEIIRTVFNAVPDIHYLFLVLPSGTEPEPALEQVFSPLDASDDVKQVVHVCYRHEHSPVLFVRKARVEDHDDLTPIFNRQSDMLNSTYGNFFLAELIESQDENNHCIIVETDGTAVGFMSLSDDVDLDLLNSAFELNPFHGLHKPHPDDVLTPPTPVPEPVKEDEGDKDSVKKLSRSNSQLSGGDAPCEDVPDQATSTEQSGEAAEPEVGVQPKLSEAHMQSSASVGSAADQEEVEDKVSVTSHQSQVSSTASKKVVSEYQDPTPPPSPVLPKFQPEYKGELNAFSIQLFCVDEKFEMRSIDFLPKAFSLYPDKDFCILTLPHLVPEFPLLQSFVRVTPKCPSILPQELYLFNKAGLLESFEVHPVQPADKEAVIQIVDNIQNKEVLIKDLNTYIQAKRDQDGTPLQAFTATCMGQVVGIAITRQEEDIEYVRSHYNVEDFIYFNHHRRDEHGHLHHFALNPVFQHWSKHFLKEILRQAHYTCLYYPVYPTNSDQMFKDHSLVTCLNFMVPVRARRQIVYPLEQLGQNAPSQRVTKKQDPYALCHINRKLSLEPKVTINARIVVVGASDVAVSFLSTLVFCPHLRFNNLVLISPNGLPGEHSSSFLSSQECFSHEEMAQISLRTWVNVVSAKMTAINRASKYVKVTGGQKVPYDHLILCTGEQYYISAPSGVDIGNTSNKSGLPGVASKRLTGMVPSNVFTINDHYEATNLTSWVDSNFKDTAGKAIVYGCTLDAYTAIQGLRDMGIPGNRLAMVQPPLETGISCFNNPAVEESCHKAMEKAGIEVHQGYYLAEWNDGKDTSQEVYCASFTSSTKPIKLECSLFICLQKKDVDYETFKAINDSCLVYDGRLVIDANFHTNDLSIRGAGPLTKFQRKYHAEPWTHANFNSREVGVSLASTMLHLFDPTIDNDTSPPEEQLNLIPLYYQAKTQSGILPGGYHYFHFAKPNLPVPLDSQTAQLDYGLQLVTGSADNPEPNYFRIHVNQYSNIETLTCLSHKPFESSNYKCLYNIHERFLNNMVSRFNEGLIKDFYSYFRENWCLAIFHDRFQDFRQEVRELLIQRPSADVTSLEEKVQELISQDLELEQKERKYLADEFVNTGSKKLVETRLLSFLSYNHYHLPMYAKPGMI</sequence>
<keyword evidence="6" id="KW-1185">Reference proteome</keyword>
<evidence type="ECO:0000256" key="1">
    <source>
        <dbReference type="SAM" id="MobiDB-lite"/>
    </source>
</evidence>
<evidence type="ECO:0000259" key="4">
    <source>
        <dbReference type="Pfam" id="PF23150"/>
    </source>
</evidence>
<dbReference type="SUPFAM" id="SSF51905">
    <property type="entry name" value="FAD/NAD(P)-binding domain"/>
    <property type="match status" value="1"/>
</dbReference>
<dbReference type="PANTHER" id="PTHR21178">
    <property type="entry name" value="CILIA- AND FLAGELLA-ASSOCIATED PROTEIN 61"/>
    <property type="match status" value="1"/>
</dbReference>
<feature type="domain" description="Cilia- and flagella-associated protein 61 N-terminal" evidence="3">
    <location>
        <begin position="65"/>
        <end position="313"/>
    </location>
</feature>
<dbReference type="InterPro" id="IPR032151">
    <property type="entry name" value="CFAP61_N"/>
</dbReference>
<evidence type="ECO:0000256" key="2">
    <source>
        <dbReference type="SAM" id="Phobius"/>
    </source>
</evidence>
<dbReference type="OrthoDB" id="382863at2759"/>
<evidence type="ECO:0000259" key="3">
    <source>
        <dbReference type="Pfam" id="PF16092"/>
    </source>
</evidence>
<keyword evidence="2" id="KW-1133">Transmembrane helix</keyword>
<keyword evidence="2" id="KW-0812">Transmembrane</keyword>
<keyword evidence="5" id="KW-0966">Cell projection</keyword>